<dbReference type="InterPro" id="IPR006015">
    <property type="entry name" value="Universal_stress_UspA"/>
</dbReference>
<dbReference type="STRING" id="497964.CfE428DRAFT_0414"/>
<evidence type="ECO:0000259" key="3">
    <source>
        <dbReference type="Pfam" id="PF00582"/>
    </source>
</evidence>
<dbReference type="InterPro" id="IPR014729">
    <property type="entry name" value="Rossmann-like_a/b/a_fold"/>
</dbReference>
<dbReference type="Gene3D" id="3.40.50.620">
    <property type="entry name" value="HUPs"/>
    <property type="match status" value="1"/>
</dbReference>
<evidence type="ECO:0000256" key="1">
    <source>
        <dbReference type="ARBA" id="ARBA00008791"/>
    </source>
</evidence>
<dbReference type="eggNOG" id="COG0589">
    <property type="taxonomic scope" value="Bacteria"/>
</dbReference>
<proteinExistence type="inferred from homology"/>
<evidence type="ECO:0000256" key="2">
    <source>
        <dbReference type="PIRNR" id="PIRNR006276"/>
    </source>
</evidence>
<comment type="subcellular location">
    <subcellularLocation>
        <location evidence="2">Cytoplasm</location>
    </subcellularLocation>
</comment>
<comment type="caution">
    <text evidence="4">The sequence shown here is derived from an EMBL/GenBank/DDBJ whole genome shotgun (WGS) entry which is preliminary data.</text>
</comment>
<dbReference type="RefSeq" id="WP_006977741.1">
    <property type="nucleotide sequence ID" value="NZ_ABVL01000001.1"/>
</dbReference>
<evidence type="ECO:0000313" key="5">
    <source>
        <dbReference type="Proteomes" id="UP000005824"/>
    </source>
</evidence>
<dbReference type="PIRSF" id="PIRSF006276">
    <property type="entry name" value="UspA"/>
    <property type="match status" value="1"/>
</dbReference>
<dbReference type="Pfam" id="PF00582">
    <property type="entry name" value="Usp"/>
    <property type="match status" value="1"/>
</dbReference>
<reference evidence="4 5" key="1">
    <citation type="journal article" date="2011" name="J. Bacteriol.">
        <title>Genome sequence of Chthoniobacter flavus Ellin428, an aerobic heterotrophic soil bacterium.</title>
        <authorList>
            <person name="Kant R."/>
            <person name="van Passel M.W."/>
            <person name="Palva A."/>
            <person name="Lucas S."/>
            <person name="Lapidus A."/>
            <person name="Glavina Del Rio T."/>
            <person name="Dalin E."/>
            <person name="Tice H."/>
            <person name="Bruce D."/>
            <person name="Goodwin L."/>
            <person name="Pitluck S."/>
            <person name="Larimer F.W."/>
            <person name="Land M.L."/>
            <person name="Hauser L."/>
            <person name="Sangwan P."/>
            <person name="de Vos W.M."/>
            <person name="Janssen P.H."/>
            <person name="Smidt H."/>
        </authorList>
    </citation>
    <scope>NUCLEOTIDE SEQUENCE [LARGE SCALE GENOMIC DNA]</scope>
    <source>
        <strain evidence="4 5">Ellin428</strain>
    </source>
</reference>
<accession>B4CUQ1</accession>
<dbReference type="PRINTS" id="PR01438">
    <property type="entry name" value="UNVRSLSTRESS"/>
</dbReference>
<dbReference type="SUPFAM" id="SSF52402">
    <property type="entry name" value="Adenine nucleotide alpha hydrolases-like"/>
    <property type="match status" value="1"/>
</dbReference>
<evidence type="ECO:0000313" key="4">
    <source>
        <dbReference type="EMBL" id="EDY22289.1"/>
    </source>
</evidence>
<dbReference type="Proteomes" id="UP000005824">
    <property type="component" value="Unassembled WGS sequence"/>
</dbReference>
<sequence length="147" mass="15797">MKNILVPVDFSDVTPTVVETARKFAAAFQGRLIVLNVAEPEPDFVGFEAGPPTVRITAARDYKVERQHLDDIKTRLLASGCDVIALHIQGPIVDKIVHEAGEQQADLIVIGSHGHGAFYDLLVGSVTHGVIKEARCPVVVVPAINKG</sequence>
<dbReference type="GO" id="GO:0005737">
    <property type="term" value="C:cytoplasm"/>
    <property type="evidence" value="ECO:0007669"/>
    <property type="project" value="UniProtKB-SubCell"/>
</dbReference>
<dbReference type="PANTHER" id="PTHR46268">
    <property type="entry name" value="STRESS RESPONSE PROTEIN NHAX"/>
    <property type="match status" value="1"/>
</dbReference>
<comment type="similarity">
    <text evidence="1 2">Belongs to the universal stress protein A family.</text>
</comment>
<organism evidence="4 5">
    <name type="scientific">Chthoniobacter flavus Ellin428</name>
    <dbReference type="NCBI Taxonomy" id="497964"/>
    <lineage>
        <taxon>Bacteria</taxon>
        <taxon>Pseudomonadati</taxon>
        <taxon>Verrucomicrobiota</taxon>
        <taxon>Spartobacteria</taxon>
        <taxon>Chthoniobacterales</taxon>
        <taxon>Chthoniobacteraceae</taxon>
        <taxon>Chthoniobacter</taxon>
    </lineage>
</organism>
<dbReference type="InterPro" id="IPR006016">
    <property type="entry name" value="UspA"/>
</dbReference>
<dbReference type="EMBL" id="ABVL01000001">
    <property type="protein sequence ID" value="EDY22289.1"/>
    <property type="molecule type" value="Genomic_DNA"/>
</dbReference>
<dbReference type="InParanoid" id="B4CUQ1"/>
<dbReference type="PANTHER" id="PTHR46268:SF6">
    <property type="entry name" value="UNIVERSAL STRESS PROTEIN UP12"/>
    <property type="match status" value="1"/>
</dbReference>
<protein>
    <recommendedName>
        <fullName evidence="2">Universal stress protein</fullName>
    </recommendedName>
</protein>
<feature type="domain" description="UspA" evidence="3">
    <location>
        <begin position="1"/>
        <end position="142"/>
    </location>
</feature>
<gene>
    <name evidence="4" type="ORF">CfE428DRAFT_0414</name>
</gene>
<name>B4CUQ1_9BACT</name>
<dbReference type="CDD" id="cd00293">
    <property type="entry name" value="USP-like"/>
    <property type="match status" value="1"/>
</dbReference>
<keyword evidence="5" id="KW-1185">Reference proteome</keyword>
<keyword evidence="2" id="KW-0963">Cytoplasm</keyword>
<dbReference type="AlphaFoldDB" id="B4CUQ1"/>